<feature type="region of interest" description="Disordered" evidence="1">
    <location>
        <begin position="1"/>
        <end position="35"/>
    </location>
</feature>
<dbReference type="HOGENOM" id="CLU_619720_0_0_1"/>
<gene>
    <name evidence="2" type="ORF">GYMLUDRAFT_249654</name>
</gene>
<dbReference type="AlphaFoldDB" id="A0A0D0CHB8"/>
<sequence length="442" mass="47214">MDQELDDLNMDLPKCLDDVPALRPSPSKPSLKPVHVASPSPALPFSPAVNTLCHGPAVFTMPEAPFDHSSVPAGCVSLANVPEIGSDVQEISSVSPPPIFASSSTSSAAVFLDEPSLSHKSDSIALFDDTGMGSGGCLQCHLMVPELLNSYSNVKNRLMLVIYPITSMGVPTDDFDWLSFSEVYTSVSWPVCRSMLSSITFMHHACWINPSRADPSCITTLNTEKGPHLIPSEDGHFTTVFEQEAQLLLGFFGAVLNFTEAALAVSEGIITFSSIQQFAIPIYDGCTSSADTTFEADHNQLYELGFGSYPLYRGGMVDLPKGSLVVISYTTHTFPTNHHYCDVPLALSLNLAFIILLSLPGNGDLSDLPATPRKPSSSSKTAHAASASCAAPAPILSMSHISPAHYDSLASCASSYCCAATTTSIDAHPVLQTHEYPDMYND</sequence>
<protein>
    <submittedName>
        <fullName evidence="2">Uncharacterized protein</fullName>
    </submittedName>
</protein>
<keyword evidence="3" id="KW-1185">Reference proteome</keyword>
<evidence type="ECO:0000256" key="1">
    <source>
        <dbReference type="SAM" id="MobiDB-lite"/>
    </source>
</evidence>
<dbReference type="Proteomes" id="UP000053593">
    <property type="component" value="Unassembled WGS sequence"/>
</dbReference>
<proteinExistence type="predicted"/>
<organism evidence="2 3">
    <name type="scientific">Collybiopsis luxurians FD-317 M1</name>
    <dbReference type="NCBI Taxonomy" id="944289"/>
    <lineage>
        <taxon>Eukaryota</taxon>
        <taxon>Fungi</taxon>
        <taxon>Dikarya</taxon>
        <taxon>Basidiomycota</taxon>
        <taxon>Agaricomycotina</taxon>
        <taxon>Agaricomycetes</taxon>
        <taxon>Agaricomycetidae</taxon>
        <taxon>Agaricales</taxon>
        <taxon>Marasmiineae</taxon>
        <taxon>Omphalotaceae</taxon>
        <taxon>Collybiopsis</taxon>
        <taxon>Collybiopsis luxurians</taxon>
    </lineage>
</organism>
<evidence type="ECO:0000313" key="3">
    <source>
        <dbReference type="Proteomes" id="UP000053593"/>
    </source>
</evidence>
<name>A0A0D0CHB8_9AGAR</name>
<accession>A0A0D0CHB8</accession>
<evidence type="ECO:0000313" key="2">
    <source>
        <dbReference type="EMBL" id="KIK54333.1"/>
    </source>
</evidence>
<reference evidence="2 3" key="1">
    <citation type="submission" date="2014-04" db="EMBL/GenBank/DDBJ databases">
        <title>Evolutionary Origins and Diversification of the Mycorrhizal Mutualists.</title>
        <authorList>
            <consortium name="DOE Joint Genome Institute"/>
            <consortium name="Mycorrhizal Genomics Consortium"/>
            <person name="Kohler A."/>
            <person name="Kuo A."/>
            <person name="Nagy L.G."/>
            <person name="Floudas D."/>
            <person name="Copeland A."/>
            <person name="Barry K.W."/>
            <person name="Cichocki N."/>
            <person name="Veneault-Fourrey C."/>
            <person name="LaButti K."/>
            <person name="Lindquist E.A."/>
            <person name="Lipzen A."/>
            <person name="Lundell T."/>
            <person name="Morin E."/>
            <person name="Murat C."/>
            <person name="Riley R."/>
            <person name="Ohm R."/>
            <person name="Sun H."/>
            <person name="Tunlid A."/>
            <person name="Henrissat B."/>
            <person name="Grigoriev I.V."/>
            <person name="Hibbett D.S."/>
            <person name="Martin F."/>
        </authorList>
    </citation>
    <scope>NUCLEOTIDE SEQUENCE [LARGE SCALE GENOMIC DNA]</scope>
    <source>
        <strain evidence="2 3">FD-317 M1</strain>
    </source>
</reference>
<feature type="compositionally biased region" description="Low complexity" evidence="1">
    <location>
        <begin position="21"/>
        <end position="35"/>
    </location>
</feature>
<dbReference type="EMBL" id="KN834817">
    <property type="protein sequence ID" value="KIK54333.1"/>
    <property type="molecule type" value="Genomic_DNA"/>
</dbReference>